<comment type="caution">
    <text evidence="2">The sequence shown here is derived from an EMBL/GenBank/DDBJ whole genome shotgun (WGS) entry which is preliminary data.</text>
</comment>
<feature type="region of interest" description="Disordered" evidence="1">
    <location>
        <begin position="1"/>
        <end position="22"/>
    </location>
</feature>
<sequence length="90" mass="9980">MQWDLAVSSLGNSLKGSGSSLGTRREIIGRRPKDSSQECGRLSDWRECSPQPAAGFSIADPGAHYCHIRWPQRRQCRRRRPGNRGGGCRG</sequence>
<evidence type="ECO:0000313" key="2">
    <source>
        <dbReference type="EMBL" id="RRT70510.1"/>
    </source>
</evidence>
<gene>
    <name evidence="2" type="ORF">B296_00036408</name>
</gene>
<reference evidence="2 3" key="1">
    <citation type="journal article" date="2014" name="Agronomy (Basel)">
        <title>A Draft Genome Sequence for Ensete ventricosum, the Drought-Tolerant Tree Against Hunger.</title>
        <authorList>
            <person name="Harrison J."/>
            <person name="Moore K.A."/>
            <person name="Paszkiewicz K."/>
            <person name="Jones T."/>
            <person name="Grant M."/>
            <person name="Ambacheew D."/>
            <person name="Muzemil S."/>
            <person name="Studholme D.J."/>
        </authorList>
    </citation>
    <scope>NUCLEOTIDE SEQUENCE [LARGE SCALE GENOMIC DNA]</scope>
</reference>
<feature type="compositionally biased region" description="Low complexity" evidence="1">
    <location>
        <begin position="8"/>
        <end position="22"/>
    </location>
</feature>
<accession>A0A427A2N4</accession>
<proteinExistence type="predicted"/>
<evidence type="ECO:0000313" key="3">
    <source>
        <dbReference type="Proteomes" id="UP000287651"/>
    </source>
</evidence>
<dbReference type="AlphaFoldDB" id="A0A427A2N4"/>
<dbReference type="Proteomes" id="UP000287651">
    <property type="component" value="Unassembled WGS sequence"/>
</dbReference>
<protein>
    <submittedName>
        <fullName evidence="2">Uncharacterized protein</fullName>
    </submittedName>
</protein>
<organism evidence="2 3">
    <name type="scientific">Ensete ventricosum</name>
    <name type="common">Abyssinian banana</name>
    <name type="synonym">Musa ensete</name>
    <dbReference type="NCBI Taxonomy" id="4639"/>
    <lineage>
        <taxon>Eukaryota</taxon>
        <taxon>Viridiplantae</taxon>
        <taxon>Streptophyta</taxon>
        <taxon>Embryophyta</taxon>
        <taxon>Tracheophyta</taxon>
        <taxon>Spermatophyta</taxon>
        <taxon>Magnoliopsida</taxon>
        <taxon>Liliopsida</taxon>
        <taxon>Zingiberales</taxon>
        <taxon>Musaceae</taxon>
        <taxon>Ensete</taxon>
    </lineage>
</organism>
<dbReference type="EMBL" id="AMZH03003992">
    <property type="protein sequence ID" value="RRT70510.1"/>
    <property type="molecule type" value="Genomic_DNA"/>
</dbReference>
<name>A0A427A2N4_ENSVE</name>
<evidence type="ECO:0000256" key="1">
    <source>
        <dbReference type="SAM" id="MobiDB-lite"/>
    </source>
</evidence>